<reference evidence="2" key="1">
    <citation type="submission" date="2022-05" db="EMBL/GenBank/DDBJ databases">
        <authorList>
            <person name="Sun H.-N."/>
        </authorList>
    </citation>
    <scope>NUCLEOTIDE SEQUENCE</scope>
    <source>
        <strain evidence="2">HB14</strain>
    </source>
</reference>
<evidence type="ECO:0000256" key="1">
    <source>
        <dbReference type="SAM" id="SignalP"/>
    </source>
</evidence>
<accession>A0A9X2I3Y7</accession>
<organism evidence="2 3">
    <name type="scientific">Gilvimarinus xylanilyticus</name>
    <dbReference type="NCBI Taxonomy" id="2944139"/>
    <lineage>
        <taxon>Bacteria</taxon>
        <taxon>Pseudomonadati</taxon>
        <taxon>Pseudomonadota</taxon>
        <taxon>Gammaproteobacteria</taxon>
        <taxon>Cellvibrionales</taxon>
        <taxon>Cellvibrionaceae</taxon>
        <taxon>Gilvimarinus</taxon>
    </lineage>
</organism>
<keyword evidence="3" id="KW-1185">Reference proteome</keyword>
<dbReference type="Gene3D" id="2.60.120.200">
    <property type="match status" value="1"/>
</dbReference>
<dbReference type="AlphaFoldDB" id="A0A9X2I3Y7"/>
<feature type="signal peptide" evidence="1">
    <location>
        <begin position="1"/>
        <end position="18"/>
    </location>
</feature>
<protein>
    <submittedName>
        <fullName evidence="2">Polysaccharide lyase</fullName>
    </submittedName>
</protein>
<dbReference type="Proteomes" id="UP001139319">
    <property type="component" value="Unassembled WGS sequence"/>
</dbReference>
<gene>
    <name evidence="2" type="ORF">M6D89_13620</name>
</gene>
<sequence length="247" mass="27554">MKPLLALLLGLSGLPATAESIWRGDFETGNLSQWHYLANPQGISVQSRCVYQGDYAGQIQLDGDPEFLWHGNEALNRSELNFKPSDTREGAEVYFGWSFYLPQPLSQAKHELGYWESSDSWQQQIRFNIHGEALSFQTSSADSAHWSTPQGASAGVWHDVAMHIHFSSDPQKGHVTLWHDGEQVFAEHLQTRVNDTDAMFTQIGILRAREDSTETILIDNARQTDNAEELLAAFDAGTPLGCHGKGR</sequence>
<evidence type="ECO:0000313" key="2">
    <source>
        <dbReference type="EMBL" id="MCP8900338.1"/>
    </source>
</evidence>
<feature type="chain" id="PRO_5040862549" evidence="1">
    <location>
        <begin position="19"/>
        <end position="247"/>
    </location>
</feature>
<dbReference type="GO" id="GO:0016829">
    <property type="term" value="F:lyase activity"/>
    <property type="evidence" value="ECO:0007669"/>
    <property type="project" value="UniProtKB-KW"/>
</dbReference>
<dbReference type="EMBL" id="JAMFTH010000005">
    <property type="protein sequence ID" value="MCP8900338.1"/>
    <property type="molecule type" value="Genomic_DNA"/>
</dbReference>
<name>A0A9X2I3Y7_9GAMM</name>
<keyword evidence="2" id="KW-0456">Lyase</keyword>
<dbReference type="InterPro" id="IPR025975">
    <property type="entry name" value="Polysacc_lyase"/>
</dbReference>
<proteinExistence type="predicted"/>
<comment type="caution">
    <text evidence="2">The sequence shown here is derived from an EMBL/GenBank/DDBJ whole genome shotgun (WGS) entry which is preliminary data.</text>
</comment>
<reference evidence="2" key="2">
    <citation type="submission" date="2023-01" db="EMBL/GenBank/DDBJ databases">
        <title>Gilvimarinus xylanilyticus HB14 isolated from Caulerpa lentillifera aquaculture base in Hainan, China.</title>
        <authorList>
            <person name="Zhang Y.-J."/>
        </authorList>
    </citation>
    <scope>NUCLEOTIDE SEQUENCE</scope>
    <source>
        <strain evidence="2">HB14</strain>
    </source>
</reference>
<evidence type="ECO:0000313" key="3">
    <source>
        <dbReference type="Proteomes" id="UP001139319"/>
    </source>
</evidence>
<keyword evidence="1" id="KW-0732">Signal</keyword>
<dbReference type="Pfam" id="PF14099">
    <property type="entry name" value="Polysacc_lyase"/>
    <property type="match status" value="1"/>
</dbReference>
<dbReference type="RefSeq" id="WP_253968634.1">
    <property type="nucleotide sequence ID" value="NZ_JAMFTH010000005.1"/>
</dbReference>